<evidence type="ECO:0000256" key="7">
    <source>
        <dbReference type="ARBA" id="ARBA00022840"/>
    </source>
</evidence>
<evidence type="ECO:0000313" key="16">
    <source>
        <dbReference type="Proteomes" id="UP000077317"/>
    </source>
</evidence>
<dbReference type="KEGG" id="spat:A0O21_07875"/>
<dbReference type="GO" id="GO:0008972">
    <property type="term" value="F:phosphomethylpyrimidine kinase activity"/>
    <property type="evidence" value="ECO:0007669"/>
    <property type="project" value="InterPro"/>
</dbReference>
<dbReference type="GO" id="GO:0046872">
    <property type="term" value="F:metal ion binding"/>
    <property type="evidence" value="ECO:0007669"/>
    <property type="project" value="UniProtKB-KW"/>
</dbReference>
<keyword evidence="16" id="KW-1185">Reference proteome</keyword>
<evidence type="ECO:0000256" key="4">
    <source>
        <dbReference type="ARBA" id="ARBA00022723"/>
    </source>
</evidence>
<dbReference type="RefSeq" id="WP_067063974.1">
    <property type="nucleotide sequence ID" value="NZ_CP014699.1"/>
</dbReference>
<dbReference type="PANTHER" id="PTHR20858">
    <property type="entry name" value="PHOSPHOMETHYLPYRIMIDINE KINASE"/>
    <property type="match status" value="1"/>
</dbReference>
<evidence type="ECO:0000259" key="14">
    <source>
        <dbReference type="Pfam" id="PF08543"/>
    </source>
</evidence>
<dbReference type="InterPro" id="IPR013749">
    <property type="entry name" value="PM/HMP-P_kinase-1"/>
</dbReference>
<reference evidence="16" key="2">
    <citation type="submission" date="2016-03" db="EMBL/GenBank/DDBJ databases">
        <title>Streptococcus antelopensis sp. nov., isolated from the feces of the Tibetan antelope (Pantholops hodgsonii) in Hoh Xil National Nature Reserve, Qinghai, China.</title>
        <authorList>
            <person name="Bai X."/>
        </authorList>
    </citation>
    <scope>NUCLEOTIDE SEQUENCE [LARGE SCALE GENOMIC DNA]</scope>
    <source>
        <strain evidence="16">TA 26</strain>
    </source>
</reference>
<dbReference type="EMBL" id="CP014699">
    <property type="protein sequence ID" value="AND79928.1"/>
    <property type="molecule type" value="Genomic_DNA"/>
</dbReference>
<organism evidence="15 16">
    <name type="scientific">Streptococcus pantholopis</name>
    <dbReference type="NCBI Taxonomy" id="1811193"/>
    <lineage>
        <taxon>Bacteria</taxon>
        <taxon>Bacillati</taxon>
        <taxon>Bacillota</taxon>
        <taxon>Bacilli</taxon>
        <taxon>Lactobacillales</taxon>
        <taxon>Streptococcaceae</taxon>
        <taxon>Streptococcus</taxon>
    </lineage>
</organism>
<proteinExistence type="inferred from homology"/>
<keyword evidence="4" id="KW-0479">Metal-binding</keyword>
<dbReference type="GO" id="GO:0005829">
    <property type="term" value="C:cytosol"/>
    <property type="evidence" value="ECO:0007669"/>
    <property type="project" value="TreeGrafter"/>
</dbReference>
<dbReference type="SUPFAM" id="SSF53613">
    <property type="entry name" value="Ribokinase-like"/>
    <property type="match status" value="1"/>
</dbReference>
<evidence type="ECO:0000256" key="5">
    <source>
        <dbReference type="ARBA" id="ARBA00022741"/>
    </source>
</evidence>
<comment type="similarity">
    <text evidence="1">Belongs to the ThiD family.</text>
</comment>
<reference evidence="15 16" key="1">
    <citation type="journal article" date="2016" name="Int. J. Syst. Evol. Microbiol.">
        <title>Streptococcuspantholopis sp. nov., isolated from faeces of the Tibetan antelope (Pantholops hodgsonii).</title>
        <authorList>
            <person name="Bai X."/>
            <person name="Xiong Y."/>
            <person name="Lu S."/>
            <person name="Jin D."/>
            <person name="Lai X."/>
            <person name="Yang J."/>
            <person name="Niu L."/>
            <person name="Hu S."/>
            <person name="Meng X."/>
            <person name="Pu J."/>
            <person name="Ye C."/>
            <person name="Xu J."/>
        </authorList>
    </citation>
    <scope>NUCLEOTIDE SEQUENCE [LARGE SCALE GENOMIC DNA]</scope>
    <source>
        <strain evidence="15 16">TA 26</strain>
    </source>
</reference>
<evidence type="ECO:0000256" key="10">
    <source>
        <dbReference type="ARBA" id="ARBA00042348"/>
    </source>
</evidence>
<evidence type="ECO:0000256" key="11">
    <source>
        <dbReference type="ARBA" id="ARBA00042396"/>
    </source>
</evidence>
<dbReference type="Gene3D" id="3.40.1190.20">
    <property type="match status" value="1"/>
</dbReference>
<dbReference type="Proteomes" id="UP000077317">
    <property type="component" value="Chromosome"/>
</dbReference>
<dbReference type="CDD" id="cd01169">
    <property type="entry name" value="HMPP_kinase"/>
    <property type="match status" value="1"/>
</dbReference>
<keyword evidence="8" id="KW-0460">Magnesium</keyword>
<accession>A0A172Q919</accession>
<dbReference type="NCBIfam" id="NF009078">
    <property type="entry name" value="PRK12413.1"/>
    <property type="match status" value="1"/>
</dbReference>
<evidence type="ECO:0000256" key="2">
    <source>
        <dbReference type="ARBA" id="ARBA00012104"/>
    </source>
</evidence>
<dbReference type="GO" id="GO:0008902">
    <property type="term" value="F:hydroxymethylpyrimidine kinase activity"/>
    <property type="evidence" value="ECO:0007669"/>
    <property type="project" value="TreeGrafter"/>
</dbReference>
<evidence type="ECO:0000313" key="15">
    <source>
        <dbReference type="EMBL" id="AND79928.1"/>
    </source>
</evidence>
<dbReference type="AlphaFoldDB" id="A0A172Q919"/>
<feature type="domain" description="Pyridoxamine kinase/Phosphomethylpyrimidine kinase" evidence="14">
    <location>
        <begin position="13"/>
        <end position="247"/>
    </location>
</feature>
<evidence type="ECO:0000256" key="1">
    <source>
        <dbReference type="ARBA" id="ARBA00009879"/>
    </source>
</evidence>
<dbReference type="PANTHER" id="PTHR20858:SF19">
    <property type="entry name" value="PYRIDOXINE KINASE"/>
    <property type="match status" value="1"/>
</dbReference>
<dbReference type="GO" id="GO:0005524">
    <property type="term" value="F:ATP binding"/>
    <property type="evidence" value="ECO:0007669"/>
    <property type="project" value="UniProtKB-KW"/>
</dbReference>
<evidence type="ECO:0000256" key="12">
    <source>
        <dbReference type="ARBA" id="ARBA00042531"/>
    </source>
</evidence>
<evidence type="ECO:0000256" key="3">
    <source>
        <dbReference type="ARBA" id="ARBA00022679"/>
    </source>
</evidence>
<keyword evidence="6 15" id="KW-0418">Kinase</keyword>
<evidence type="ECO:0000256" key="13">
    <source>
        <dbReference type="ARBA" id="ARBA00049293"/>
    </source>
</evidence>
<evidence type="ECO:0000256" key="8">
    <source>
        <dbReference type="ARBA" id="ARBA00022842"/>
    </source>
</evidence>
<evidence type="ECO:0000256" key="6">
    <source>
        <dbReference type="ARBA" id="ARBA00022777"/>
    </source>
</evidence>
<dbReference type="InterPro" id="IPR029056">
    <property type="entry name" value="Ribokinase-like"/>
</dbReference>
<gene>
    <name evidence="15" type="ORF">A0O21_07875</name>
</gene>
<dbReference type="GO" id="GO:0008478">
    <property type="term" value="F:pyridoxal kinase activity"/>
    <property type="evidence" value="ECO:0007669"/>
    <property type="project" value="UniProtKB-EC"/>
</dbReference>
<dbReference type="InterPro" id="IPR004399">
    <property type="entry name" value="HMP/HMP-P_kinase_dom"/>
</dbReference>
<keyword evidence="7" id="KW-0067">ATP-binding</keyword>
<protein>
    <recommendedName>
        <fullName evidence="2">pyridoxal kinase</fullName>
        <ecNumber evidence="2">2.7.1.35</ecNumber>
    </recommendedName>
    <alternativeName>
        <fullName evidence="10">PN/PL/PM kinase</fullName>
    </alternativeName>
    <alternativeName>
        <fullName evidence="11">Pyridoxal kinase</fullName>
    </alternativeName>
    <alternativeName>
        <fullName evidence="9">Pyridoxamine kinase</fullName>
    </alternativeName>
    <alternativeName>
        <fullName evidence="12">Vitamin B6 kinase</fullName>
    </alternativeName>
</protein>
<name>A0A172Q919_9STRE</name>
<dbReference type="EC" id="2.7.1.35" evidence="2"/>
<dbReference type="Pfam" id="PF08543">
    <property type="entry name" value="Phos_pyr_kin"/>
    <property type="match status" value="1"/>
</dbReference>
<keyword evidence="5" id="KW-0547">Nucleotide-binding</keyword>
<evidence type="ECO:0000256" key="9">
    <source>
        <dbReference type="ARBA" id="ARBA00042307"/>
    </source>
</evidence>
<dbReference type="STRING" id="1811193.A0O21_07875"/>
<dbReference type="GO" id="GO:0009228">
    <property type="term" value="P:thiamine biosynthetic process"/>
    <property type="evidence" value="ECO:0007669"/>
    <property type="project" value="InterPro"/>
</dbReference>
<comment type="catalytic activity">
    <reaction evidence="13">
        <text>pyridoxal + ATP = pyridoxal 5'-phosphate + ADP + H(+)</text>
        <dbReference type="Rhea" id="RHEA:10224"/>
        <dbReference type="ChEBI" id="CHEBI:15378"/>
        <dbReference type="ChEBI" id="CHEBI:17310"/>
        <dbReference type="ChEBI" id="CHEBI:30616"/>
        <dbReference type="ChEBI" id="CHEBI:456216"/>
        <dbReference type="ChEBI" id="CHEBI:597326"/>
        <dbReference type="EC" id="2.7.1.35"/>
    </reaction>
</comment>
<dbReference type="OrthoDB" id="9810880at2"/>
<keyword evidence="3" id="KW-0808">Transferase</keyword>
<sequence length="255" mass="27652">MKNDYILTIAGSDILSGGGLQADLATFSQYRLFAFVAQTCMTSVEEGQLEVIPTDLTVFKKQLKSLAGIPFSVIKIGLLPTEEIAAAVLDFIKQQAAAKIVLDPVLVFKENSDKEVADMRAILRDFFPYVTAVTPNLHEAEILSGQSIRNLADMQNAAYFLYQMGIESVVIKGGTRLASPLATDIVYDGENMQEFSTPLLNHNNNGAGCTFAASIAAQLAFGSNLPEAVKKAKAFVYHAITHANEYGVVPYYGEK</sequence>